<dbReference type="HAMAP" id="MF_01262">
    <property type="entry name" value="CCA_bact_type2"/>
    <property type="match status" value="1"/>
</dbReference>
<dbReference type="InterPro" id="IPR002646">
    <property type="entry name" value="PolA_pol_head_dom"/>
</dbReference>
<keyword evidence="4 12" id="KW-0548">Nucleotidyltransferase</keyword>
<protein>
    <recommendedName>
        <fullName evidence="12">Multifunctional CCA protein</fullName>
    </recommendedName>
    <domain>
        <recommendedName>
            <fullName evidence="12">CCA-adding enzyme</fullName>
            <ecNumber evidence="12">2.7.7.72</ecNumber>
        </recommendedName>
        <alternativeName>
            <fullName evidence="12">CCA tRNA nucleotidyltransferase</fullName>
        </alternativeName>
        <alternativeName>
            <fullName evidence="12">tRNA CCA-pyrophosphorylase</fullName>
        </alternativeName>
        <alternativeName>
            <fullName evidence="12">tRNA adenylyl-/cytidylyl-transferase</fullName>
        </alternativeName>
        <alternativeName>
            <fullName evidence="12">tRNA nucleotidyltransferase</fullName>
        </alternativeName>
        <alternativeName>
            <fullName evidence="12">tRNA-NT</fullName>
        </alternativeName>
    </domain>
    <domain>
        <recommendedName>
            <fullName evidence="12">2'-nucleotidase</fullName>
            <ecNumber evidence="12">3.1.3.-</ecNumber>
        </recommendedName>
    </domain>
    <domain>
        <recommendedName>
            <fullName evidence="12">2',3'-cyclic phosphodiesterase</fullName>
            <ecNumber evidence="12">3.1.4.-</ecNumber>
        </recommendedName>
    </domain>
    <domain>
        <recommendedName>
            <fullName evidence="12">Phosphatase</fullName>
        </recommendedName>
    </domain>
</protein>
<evidence type="ECO:0000256" key="5">
    <source>
        <dbReference type="ARBA" id="ARBA00022723"/>
    </source>
</evidence>
<dbReference type="PROSITE" id="PS51831">
    <property type="entry name" value="HD"/>
    <property type="match status" value="1"/>
</dbReference>
<feature type="binding site" evidence="12">
    <location>
        <position position="140"/>
    </location>
    <ligand>
        <name>CTP</name>
        <dbReference type="ChEBI" id="CHEBI:37563"/>
    </ligand>
</feature>
<keyword evidence="10 12" id="KW-0460">Magnesium</keyword>
<keyword evidence="5 12" id="KW-0479">Metal-binding</keyword>
<feature type="binding site" evidence="12">
    <location>
        <position position="11"/>
    </location>
    <ligand>
        <name>ATP</name>
        <dbReference type="ChEBI" id="CHEBI:30616"/>
    </ligand>
</feature>
<feature type="binding site" evidence="12">
    <location>
        <position position="91"/>
    </location>
    <ligand>
        <name>ATP</name>
        <dbReference type="ChEBI" id="CHEBI:30616"/>
    </ligand>
</feature>
<feature type="binding site" evidence="12">
    <location>
        <position position="8"/>
    </location>
    <ligand>
        <name>CTP</name>
        <dbReference type="ChEBI" id="CHEBI:37563"/>
    </ligand>
</feature>
<feature type="binding site" evidence="12">
    <location>
        <position position="91"/>
    </location>
    <ligand>
        <name>CTP</name>
        <dbReference type="ChEBI" id="CHEBI:37563"/>
    </ligand>
</feature>
<dbReference type="InterPro" id="IPR043519">
    <property type="entry name" value="NT_sf"/>
</dbReference>
<sequence>MQVYLVGGAVRDRLLGLPDADRDYVVVGSTPEEMLSLGYQQVGHDFPVFLHPQTKEEYALARTERKSGHGYKGFICDFSPDTTLEEDLMRRDLTINAIAQDDHGNLIDPYHGLDDLKERILRHVSPAFVEDPLRVLRVARFAARFNHLGFKVAPETLALMKQISASGELRALTPERVWTEMQKALCTPNPEIFIDLLHYVGALGEVLPEIEKLSGVPGPKRWHPEIDTLVHTLMTVHRLSQESENPVARFAMLCHDLGKGLTPPSNWPHHKDHNVLGLKPLEELCKRLKVPNEYYDFAKIVVFYHSFIHHLYRGGAEGVVMLLNHLDAWRRPERIKPWILCCKCDFLGRKGFESRPFPRADYLYEMFVICQTVSPKEFVAQGLKGTAIRDAIFQRRVELVQTFMQTLPQSELDDSANSMPPADSVCD</sequence>
<dbReference type="EC" id="3.1.3.-" evidence="12"/>
<evidence type="ECO:0000256" key="11">
    <source>
        <dbReference type="ARBA" id="ARBA00022884"/>
    </source>
</evidence>
<dbReference type="Gene3D" id="1.10.3090.10">
    <property type="entry name" value="cca-adding enzyme, domain 2"/>
    <property type="match status" value="1"/>
</dbReference>
<dbReference type="InterPro" id="IPR006674">
    <property type="entry name" value="HD_domain"/>
</dbReference>
<dbReference type="EC" id="2.7.7.72" evidence="12"/>
<dbReference type="InterPro" id="IPR032828">
    <property type="entry name" value="PolyA_RNA-bd"/>
</dbReference>
<evidence type="ECO:0000256" key="2">
    <source>
        <dbReference type="ARBA" id="ARBA00022679"/>
    </source>
</evidence>
<reference evidence="14" key="1">
    <citation type="journal article" date="2021" name="PeerJ">
        <title>Extensive microbial diversity within the chicken gut microbiome revealed by metagenomics and culture.</title>
        <authorList>
            <person name="Gilroy R."/>
            <person name="Ravi A."/>
            <person name="Getino M."/>
            <person name="Pursley I."/>
            <person name="Horton D.L."/>
            <person name="Alikhan N.F."/>
            <person name="Baker D."/>
            <person name="Gharbi K."/>
            <person name="Hall N."/>
            <person name="Watson M."/>
            <person name="Adriaenssens E.M."/>
            <person name="Foster-Nyarko E."/>
            <person name="Jarju S."/>
            <person name="Secka A."/>
            <person name="Antonio M."/>
            <person name="Oren A."/>
            <person name="Chaudhuri R.R."/>
            <person name="La Ragione R."/>
            <person name="Hildebrand F."/>
            <person name="Pallen M.J."/>
        </authorList>
    </citation>
    <scope>NUCLEOTIDE SEQUENCE</scope>
    <source>
        <strain evidence="14">378</strain>
    </source>
</reference>
<dbReference type="GO" id="GO:0000049">
    <property type="term" value="F:tRNA binding"/>
    <property type="evidence" value="ECO:0007669"/>
    <property type="project" value="UniProtKB-UniRule"/>
</dbReference>
<evidence type="ECO:0000256" key="3">
    <source>
        <dbReference type="ARBA" id="ARBA00022694"/>
    </source>
</evidence>
<name>A0A948WYV7_9GAMM</name>
<dbReference type="GO" id="GO:0016791">
    <property type="term" value="F:phosphatase activity"/>
    <property type="evidence" value="ECO:0007669"/>
    <property type="project" value="UniProtKB-UniRule"/>
</dbReference>
<dbReference type="SUPFAM" id="SSF81891">
    <property type="entry name" value="Poly A polymerase C-terminal region-like"/>
    <property type="match status" value="1"/>
</dbReference>
<dbReference type="Pfam" id="PF01966">
    <property type="entry name" value="HD"/>
    <property type="match status" value="1"/>
</dbReference>
<feature type="binding site" evidence="12">
    <location>
        <position position="21"/>
    </location>
    <ligand>
        <name>Mg(2+)</name>
        <dbReference type="ChEBI" id="CHEBI:18420"/>
    </ligand>
</feature>
<feature type="binding site" evidence="12">
    <location>
        <position position="137"/>
    </location>
    <ligand>
        <name>CTP</name>
        <dbReference type="ChEBI" id="CHEBI:37563"/>
    </ligand>
</feature>
<evidence type="ECO:0000256" key="4">
    <source>
        <dbReference type="ARBA" id="ARBA00022695"/>
    </source>
</evidence>
<dbReference type="InterPro" id="IPR003607">
    <property type="entry name" value="HD/PDEase_dom"/>
</dbReference>
<dbReference type="GO" id="GO:0005524">
    <property type="term" value="F:ATP binding"/>
    <property type="evidence" value="ECO:0007669"/>
    <property type="project" value="UniProtKB-UniRule"/>
</dbReference>
<feature type="binding site" evidence="12">
    <location>
        <position position="11"/>
    </location>
    <ligand>
        <name>CTP</name>
        <dbReference type="ChEBI" id="CHEBI:37563"/>
    </ligand>
</feature>
<dbReference type="Pfam" id="PF12627">
    <property type="entry name" value="PolyA_pol_RNAbd"/>
    <property type="match status" value="1"/>
</dbReference>
<dbReference type="GO" id="GO:0004112">
    <property type="term" value="F:cyclic-nucleotide phosphodiesterase activity"/>
    <property type="evidence" value="ECO:0007669"/>
    <property type="project" value="UniProtKB-UniRule"/>
</dbReference>
<keyword evidence="11 12" id="KW-0694">RNA-binding</keyword>
<evidence type="ECO:0000256" key="12">
    <source>
        <dbReference type="HAMAP-Rule" id="MF_01261"/>
    </source>
</evidence>
<accession>A0A948WYV7</accession>
<organism evidence="14 15">
    <name type="scientific">Candidatus Anaerobiospirillum pullicola</name>
    <dbReference type="NCBI Taxonomy" id="2838451"/>
    <lineage>
        <taxon>Bacteria</taxon>
        <taxon>Pseudomonadati</taxon>
        <taxon>Pseudomonadota</taxon>
        <taxon>Gammaproteobacteria</taxon>
        <taxon>Aeromonadales</taxon>
        <taxon>Succinivibrionaceae</taxon>
        <taxon>Anaerobiospirillum</taxon>
    </lineage>
</organism>
<dbReference type="NCBIfam" id="NF008137">
    <property type="entry name" value="PRK10885.1"/>
    <property type="match status" value="1"/>
</dbReference>
<dbReference type="GO" id="GO:0004810">
    <property type="term" value="F:CCA tRNA nucleotidyltransferase activity"/>
    <property type="evidence" value="ECO:0007669"/>
    <property type="project" value="UniProtKB-UniRule"/>
</dbReference>
<evidence type="ECO:0000259" key="13">
    <source>
        <dbReference type="PROSITE" id="PS51831"/>
    </source>
</evidence>
<dbReference type="PANTHER" id="PTHR47545:SF1">
    <property type="entry name" value="MULTIFUNCTIONAL CCA PROTEIN"/>
    <property type="match status" value="1"/>
</dbReference>
<comment type="domain">
    <text evidence="12">Comprises two domains: an N-terminal domain containing the nucleotidyltransferase activity and a C-terminal HD domain associated with both phosphodiesterase and phosphatase activities.</text>
</comment>
<comment type="catalytic activity">
    <reaction evidence="12">
        <text>a tRNA precursor + 2 CTP + ATP = a tRNA with a 3' CCA end + 3 diphosphate</text>
        <dbReference type="Rhea" id="RHEA:14433"/>
        <dbReference type="Rhea" id="RHEA-COMP:10465"/>
        <dbReference type="Rhea" id="RHEA-COMP:10468"/>
        <dbReference type="ChEBI" id="CHEBI:30616"/>
        <dbReference type="ChEBI" id="CHEBI:33019"/>
        <dbReference type="ChEBI" id="CHEBI:37563"/>
        <dbReference type="ChEBI" id="CHEBI:74896"/>
        <dbReference type="ChEBI" id="CHEBI:83071"/>
        <dbReference type="EC" id="2.7.7.72"/>
    </reaction>
</comment>
<dbReference type="HAMAP" id="MF_01261">
    <property type="entry name" value="CCA_bact_type1"/>
    <property type="match status" value="1"/>
</dbReference>
<evidence type="ECO:0000256" key="1">
    <source>
        <dbReference type="ARBA" id="ARBA00022596"/>
    </source>
</evidence>
<dbReference type="GO" id="GO:0001680">
    <property type="term" value="P:tRNA 3'-terminal CCA addition"/>
    <property type="evidence" value="ECO:0007669"/>
    <property type="project" value="UniProtKB-UniRule"/>
</dbReference>
<evidence type="ECO:0000256" key="7">
    <source>
        <dbReference type="ARBA" id="ARBA00022800"/>
    </source>
</evidence>
<dbReference type="Proteomes" id="UP000733611">
    <property type="component" value="Unassembled WGS sequence"/>
</dbReference>
<keyword evidence="7 12" id="KW-0692">RNA repair</keyword>
<comment type="similarity">
    <text evidence="12">Belongs to the tRNA nucleotidyltransferase/poly(A) polymerase family. Bacterial CCA-adding enzyme type 1 subfamily.</text>
</comment>
<comment type="cofactor">
    <cofactor evidence="12">
        <name>Ni(2+)</name>
        <dbReference type="ChEBI" id="CHEBI:49786"/>
    </cofactor>
    <text evidence="12">Nickel for phosphatase activity.</text>
</comment>
<keyword evidence="3 12" id="KW-0819">tRNA processing</keyword>
<dbReference type="EMBL" id="JAHLFE010000209">
    <property type="protein sequence ID" value="MBU3845200.1"/>
    <property type="molecule type" value="Genomic_DNA"/>
</dbReference>
<keyword evidence="8 12" id="KW-0378">Hydrolase</keyword>
<feature type="domain" description="HD" evidence="13">
    <location>
        <begin position="228"/>
        <end position="329"/>
    </location>
</feature>
<dbReference type="EC" id="3.1.4.-" evidence="12"/>
<comment type="subunit">
    <text evidence="12">Monomer. Can also form homodimers and oligomers.</text>
</comment>
<dbReference type="SUPFAM" id="SSF81301">
    <property type="entry name" value="Nucleotidyltransferase"/>
    <property type="match status" value="1"/>
</dbReference>
<comment type="catalytic activity">
    <reaction evidence="12">
        <text>a tRNA with a 3' CCA end + 2 CTP + ATP = a tRNA with a 3' CCACCA end + 3 diphosphate</text>
        <dbReference type="Rhea" id="RHEA:76235"/>
        <dbReference type="Rhea" id="RHEA-COMP:10468"/>
        <dbReference type="Rhea" id="RHEA-COMP:18655"/>
        <dbReference type="ChEBI" id="CHEBI:30616"/>
        <dbReference type="ChEBI" id="CHEBI:33019"/>
        <dbReference type="ChEBI" id="CHEBI:37563"/>
        <dbReference type="ChEBI" id="CHEBI:83071"/>
        <dbReference type="ChEBI" id="CHEBI:195187"/>
    </reaction>
</comment>
<evidence type="ECO:0000256" key="10">
    <source>
        <dbReference type="ARBA" id="ARBA00022842"/>
    </source>
</evidence>
<keyword evidence="2 12" id="KW-0808">Transferase</keyword>
<proteinExistence type="inferred from homology"/>
<keyword evidence="1 12" id="KW-0533">Nickel</keyword>
<feature type="binding site" evidence="12">
    <location>
        <position position="137"/>
    </location>
    <ligand>
        <name>ATP</name>
        <dbReference type="ChEBI" id="CHEBI:30616"/>
    </ligand>
</feature>
<gene>
    <name evidence="12" type="primary">cca</name>
    <name evidence="14" type="ORF">H9847_10140</name>
</gene>
<dbReference type="Gene3D" id="3.30.460.10">
    <property type="entry name" value="Beta Polymerase, domain 2"/>
    <property type="match status" value="1"/>
</dbReference>
<keyword evidence="12" id="KW-0511">Multifunctional enzyme</keyword>
<dbReference type="InterPro" id="IPR050124">
    <property type="entry name" value="tRNA_CCA-adding_enzyme"/>
</dbReference>
<dbReference type="InterPro" id="IPR012006">
    <property type="entry name" value="CCA_bact"/>
</dbReference>
<dbReference type="PIRSF" id="PIRSF000813">
    <property type="entry name" value="CCA_bact"/>
    <property type="match status" value="1"/>
</dbReference>
<reference evidence="14" key="2">
    <citation type="submission" date="2021-04" db="EMBL/GenBank/DDBJ databases">
        <authorList>
            <person name="Gilroy R."/>
        </authorList>
    </citation>
    <scope>NUCLEOTIDE SEQUENCE</scope>
    <source>
        <strain evidence="14">378</strain>
    </source>
</reference>
<dbReference type="AlphaFoldDB" id="A0A948WYV7"/>
<evidence type="ECO:0000256" key="6">
    <source>
        <dbReference type="ARBA" id="ARBA00022741"/>
    </source>
</evidence>
<comment type="cofactor">
    <cofactor evidence="12">
        <name>Mg(2+)</name>
        <dbReference type="ChEBI" id="CHEBI:18420"/>
    </cofactor>
    <text evidence="12">Magnesium is required for nucleotidyltransferase activity.</text>
</comment>
<feature type="binding site" evidence="12">
    <location>
        <position position="23"/>
    </location>
    <ligand>
        <name>Mg(2+)</name>
        <dbReference type="ChEBI" id="CHEBI:18420"/>
    </ligand>
</feature>
<keyword evidence="6 12" id="KW-0547">Nucleotide-binding</keyword>
<dbReference type="CDD" id="cd00077">
    <property type="entry name" value="HDc"/>
    <property type="match status" value="1"/>
</dbReference>
<feature type="binding site" evidence="12">
    <location>
        <position position="140"/>
    </location>
    <ligand>
        <name>ATP</name>
        <dbReference type="ChEBI" id="CHEBI:30616"/>
    </ligand>
</feature>
<dbReference type="Pfam" id="PF01743">
    <property type="entry name" value="PolyA_pol"/>
    <property type="match status" value="1"/>
</dbReference>
<evidence type="ECO:0000313" key="14">
    <source>
        <dbReference type="EMBL" id="MBU3845200.1"/>
    </source>
</evidence>
<keyword evidence="9 12" id="KW-0067">ATP-binding</keyword>
<comment type="function">
    <text evidence="12">Catalyzes the addition and repair of the essential 3'-terminal CCA sequence in tRNAs without using a nucleic acid template. Adds these three nucleotides in the order of C, C, and A to the tRNA nucleotide-73, using CTP and ATP as substrates and producing inorganic pyrophosphate. tRNA 3'-terminal CCA addition is required both for tRNA processing and repair. Also involved in tRNA surveillance by mediating tandem CCA addition to generate a CCACCA at the 3' terminus of unstable tRNAs. While stable tRNAs receive only 3'-terminal CCA, unstable tRNAs are marked with CCACCA and rapidly degraded.</text>
</comment>
<evidence type="ECO:0000256" key="9">
    <source>
        <dbReference type="ARBA" id="ARBA00022840"/>
    </source>
</evidence>
<dbReference type="GO" id="GO:0000287">
    <property type="term" value="F:magnesium ion binding"/>
    <property type="evidence" value="ECO:0007669"/>
    <property type="project" value="UniProtKB-UniRule"/>
</dbReference>
<dbReference type="PANTHER" id="PTHR47545">
    <property type="entry name" value="MULTIFUNCTIONAL CCA PROTEIN"/>
    <property type="match status" value="1"/>
</dbReference>
<dbReference type="CDD" id="cd05398">
    <property type="entry name" value="NT_ClassII-CCAase"/>
    <property type="match status" value="1"/>
</dbReference>
<evidence type="ECO:0000313" key="15">
    <source>
        <dbReference type="Proteomes" id="UP000733611"/>
    </source>
</evidence>
<comment type="miscellaneous">
    <text evidence="12">A single active site specifically recognizes both ATP and CTP and is responsible for their addition.</text>
</comment>
<feature type="binding site" evidence="12">
    <location>
        <position position="8"/>
    </location>
    <ligand>
        <name>ATP</name>
        <dbReference type="ChEBI" id="CHEBI:30616"/>
    </ligand>
</feature>
<dbReference type="GO" id="GO:0042245">
    <property type="term" value="P:RNA repair"/>
    <property type="evidence" value="ECO:0007669"/>
    <property type="project" value="UniProtKB-KW"/>
</dbReference>
<evidence type="ECO:0000256" key="8">
    <source>
        <dbReference type="ARBA" id="ARBA00022801"/>
    </source>
</evidence>
<comment type="caution">
    <text evidence="14">The sequence shown here is derived from an EMBL/GenBank/DDBJ whole genome shotgun (WGS) entry which is preliminary data.</text>
</comment>